<evidence type="ECO:0000256" key="1">
    <source>
        <dbReference type="SAM" id="MobiDB-lite"/>
    </source>
</evidence>
<feature type="compositionally biased region" description="Basic residues" evidence="1">
    <location>
        <begin position="162"/>
        <end position="171"/>
    </location>
</feature>
<feature type="compositionally biased region" description="Low complexity" evidence="1">
    <location>
        <begin position="19"/>
        <end position="29"/>
    </location>
</feature>
<feature type="region of interest" description="Disordered" evidence="1">
    <location>
        <begin position="344"/>
        <end position="400"/>
    </location>
</feature>
<dbReference type="AlphaFoldDB" id="K3ZZV1"/>
<feature type="compositionally biased region" description="Basic residues" evidence="1">
    <location>
        <begin position="365"/>
        <end position="375"/>
    </location>
</feature>
<keyword evidence="3" id="KW-1185">Reference proteome</keyword>
<proteinExistence type="predicted"/>
<feature type="region of interest" description="Disordered" evidence="1">
    <location>
        <begin position="1"/>
        <end position="44"/>
    </location>
</feature>
<accession>K3ZZV1</accession>
<dbReference type="HOGENOM" id="CLU_007717_0_1_1"/>
<feature type="compositionally biased region" description="Pro residues" evidence="1">
    <location>
        <begin position="1"/>
        <end position="18"/>
    </location>
</feature>
<feature type="region of interest" description="Disordered" evidence="1">
    <location>
        <begin position="162"/>
        <end position="201"/>
    </location>
</feature>
<sequence length="683" mass="74913">MAPRSVPLPPLGAPPPPSTSLTLSPTLGTMATQIPSSPAPEEHRPCLAPRATPCATAETCSSPALSSLLSRLRRPRVPPRLAPRIILYPETRRSHVAVGTLDLDGWVKAESRRARQARRQHEAPPRRAVPADLRGRCFNCFSLKHRAADCRSRPRCFGRKRRRCARRPRARRSTETPDGGSEEGNEGFSQAIPSEDDPNLIAEDRPLKPRHILDCSASIARREDDLAHGLVVTMIGGHEVGAVELVRTTIANRFEIEEERLILRPWGLVSFLLILPTDAMLERVYNGRRPIITPSARLHLKAWCSNSDCFPTEMDLEIVEPPLVAEHQPGMRTLKYPISIVVSQTGSSNSEDDPPSPPPADDNGRRHRRRRRHRSPSIPPEQAAPGGVSSSTQGRRAPVQDRLGPHTQLRLAYPHQEESASEPPIDAVLAGPTVREAHEVPSSVTEAAAVEAEAGMIADINRCLMPQASEACMPVLSHEEREGVAPPLYEALGTHLSLAADGPLISTDGPAPLLDESVPGPLASPIEALAPELTPCLQRRWPRLPLSHCCRRPCLKKNGGERDLNGSGLATEPVSPATEFINSLSQTSGALLPIPHINKRRKKLLQPPTEAPHRSRRLVKRVMQALDLEVDDEKEQFDQRILDECAKCFQQPQATPHTRALAALFGWSPPEDDTAFGVVKCMV</sequence>
<dbReference type="EMBL" id="AGNK02001077">
    <property type="status" value="NOT_ANNOTATED_CDS"/>
    <property type="molecule type" value="Genomic_DNA"/>
</dbReference>
<evidence type="ECO:0000313" key="2">
    <source>
        <dbReference type="EnsemblPlants" id="KQL24464"/>
    </source>
</evidence>
<evidence type="ECO:0008006" key="4">
    <source>
        <dbReference type="Google" id="ProtNLM"/>
    </source>
</evidence>
<protein>
    <recommendedName>
        <fullName evidence="4">CCHC-type domain-containing protein</fullName>
    </recommendedName>
</protein>
<dbReference type="EnsemblPlants" id="KQL24464">
    <property type="protein sequence ID" value="KQL24464"/>
    <property type="gene ID" value="SETIT_032136mg"/>
</dbReference>
<organism evidence="2 3">
    <name type="scientific">Setaria italica</name>
    <name type="common">Foxtail millet</name>
    <name type="synonym">Panicum italicum</name>
    <dbReference type="NCBI Taxonomy" id="4555"/>
    <lineage>
        <taxon>Eukaryota</taxon>
        <taxon>Viridiplantae</taxon>
        <taxon>Streptophyta</taxon>
        <taxon>Embryophyta</taxon>
        <taxon>Tracheophyta</taxon>
        <taxon>Spermatophyta</taxon>
        <taxon>Magnoliopsida</taxon>
        <taxon>Liliopsida</taxon>
        <taxon>Poales</taxon>
        <taxon>Poaceae</taxon>
        <taxon>PACMAD clade</taxon>
        <taxon>Panicoideae</taxon>
        <taxon>Panicodae</taxon>
        <taxon>Paniceae</taxon>
        <taxon>Cenchrinae</taxon>
        <taxon>Setaria</taxon>
    </lineage>
</organism>
<dbReference type="Gramene" id="KQL24464">
    <property type="protein sequence ID" value="KQL24464"/>
    <property type="gene ID" value="SETIT_032136mg"/>
</dbReference>
<dbReference type="FunCoup" id="K3ZZV1">
    <property type="interactions" value="863"/>
</dbReference>
<dbReference type="InParanoid" id="K3ZZV1"/>
<evidence type="ECO:0000313" key="3">
    <source>
        <dbReference type="Proteomes" id="UP000004995"/>
    </source>
</evidence>
<reference evidence="3" key="1">
    <citation type="journal article" date="2012" name="Nat. Biotechnol.">
        <title>Reference genome sequence of the model plant Setaria.</title>
        <authorList>
            <person name="Bennetzen J.L."/>
            <person name="Schmutz J."/>
            <person name="Wang H."/>
            <person name="Percifield R."/>
            <person name="Hawkins J."/>
            <person name="Pontaroli A.C."/>
            <person name="Estep M."/>
            <person name="Feng L."/>
            <person name="Vaughn J.N."/>
            <person name="Grimwood J."/>
            <person name="Jenkins J."/>
            <person name="Barry K."/>
            <person name="Lindquist E."/>
            <person name="Hellsten U."/>
            <person name="Deshpande S."/>
            <person name="Wang X."/>
            <person name="Wu X."/>
            <person name="Mitros T."/>
            <person name="Triplett J."/>
            <person name="Yang X."/>
            <person name="Ye C.Y."/>
            <person name="Mauro-Herrera M."/>
            <person name="Wang L."/>
            <person name="Li P."/>
            <person name="Sharma M."/>
            <person name="Sharma R."/>
            <person name="Ronald P.C."/>
            <person name="Panaud O."/>
            <person name="Kellogg E.A."/>
            <person name="Brutnell T.P."/>
            <person name="Doust A.N."/>
            <person name="Tuskan G.A."/>
            <person name="Rokhsar D."/>
            <person name="Devos K.M."/>
        </authorList>
    </citation>
    <scope>NUCLEOTIDE SEQUENCE [LARGE SCALE GENOMIC DNA]</scope>
    <source>
        <strain evidence="3">cv. Yugu1</strain>
    </source>
</reference>
<reference evidence="2" key="2">
    <citation type="submission" date="2018-08" db="UniProtKB">
        <authorList>
            <consortium name="EnsemblPlants"/>
        </authorList>
    </citation>
    <scope>IDENTIFICATION</scope>
    <source>
        <strain evidence="2">Yugu1</strain>
    </source>
</reference>
<dbReference type="eggNOG" id="ENOG502R44V">
    <property type="taxonomic scope" value="Eukaryota"/>
</dbReference>
<name>K3ZZV1_SETIT</name>
<dbReference type="Proteomes" id="UP000004995">
    <property type="component" value="Unassembled WGS sequence"/>
</dbReference>